<evidence type="ECO:0000313" key="3">
    <source>
        <dbReference type="Proteomes" id="UP000738325"/>
    </source>
</evidence>
<keyword evidence="3" id="KW-1185">Reference proteome</keyword>
<comment type="caution">
    <text evidence="2">The sequence shown here is derived from an EMBL/GenBank/DDBJ whole genome shotgun (WGS) entry which is preliminary data.</text>
</comment>
<dbReference type="OrthoDB" id="2250876at2759"/>
<name>A0A9P6UKG5_9FUNG</name>
<sequence length="579" mass="64281">MSELPTWACEDCSPTRTFNSLEKKRAHDLEYHTGDFIVVVSSDSHPEHEVTVTRVDGVFVCPTCDATFRTKTGCRKHLLKGKCRAKDGGYSPEEILPAIAARDSSNSTAERNNDSPQERLPVISMPESVDIPLPPVPGPQRGPRTHEEAVLFSCNLVNSQEGEKQRTLGIIEALDLQPLALEDQNGAEQNVLAHRLVLEKLLFGPVTLSSTIPLKKRRRDESSTCWNCSPASAAGMEHLLSTSPYAANIASRRYVELNDDICELLNRDWRFSTQLRFACARILSGCVLINKRNGQAIVANTVEVYGRTRMVDAHREPFTVRKGHPVTNSLPPSMNIPYKDVWPTTISAPEGERLVIGTGSFDALITSSLRLDSRIEACVGGITTSFSLPNAEHSKLTKIFLDQESVDSGLKLAMTKETWSLSGRDLMWQLRQTKTKFHDPSTYYLCRASSHFARNHPCQPYTIFTLVSFDQAPSGDGAVVSSIFDNIACEIVRLGSKAMLEKDVVMQFRSRCSNRSNAAKEFDGVLSLYIANISAIPILGNHDLNKYLETMAQLLSTYISRANKSVMTFIDQEFSSLTM</sequence>
<dbReference type="EMBL" id="JAAAIP010001332">
    <property type="protein sequence ID" value="KAG0307839.1"/>
    <property type="molecule type" value="Genomic_DNA"/>
</dbReference>
<evidence type="ECO:0000313" key="2">
    <source>
        <dbReference type="EMBL" id="KAG0307839.1"/>
    </source>
</evidence>
<dbReference type="Proteomes" id="UP000738325">
    <property type="component" value="Unassembled WGS sequence"/>
</dbReference>
<protein>
    <submittedName>
        <fullName evidence="2">Uncharacterized protein</fullName>
    </submittedName>
</protein>
<evidence type="ECO:0000256" key="1">
    <source>
        <dbReference type="SAM" id="MobiDB-lite"/>
    </source>
</evidence>
<accession>A0A9P6UKG5</accession>
<feature type="region of interest" description="Disordered" evidence="1">
    <location>
        <begin position="100"/>
        <end position="119"/>
    </location>
</feature>
<organism evidence="2 3">
    <name type="scientific">Dissophora globulifera</name>
    <dbReference type="NCBI Taxonomy" id="979702"/>
    <lineage>
        <taxon>Eukaryota</taxon>
        <taxon>Fungi</taxon>
        <taxon>Fungi incertae sedis</taxon>
        <taxon>Mucoromycota</taxon>
        <taxon>Mortierellomycotina</taxon>
        <taxon>Mortierellomycetes</taxon>
        <taxon>Mortierellales</taxon>
        <taxon>Mortierellaceae</taxon>
        <taxon>Dissophora</taxon>
    </lineage>
</organism>
<dbReference type="AlphaFoldDB" id="A0A9P6UKG5"/>
<gene>
    <name evidence="2" type="ORF">BGZ99_001352</name>
</gene>
<reference evidence="2" key="1">
    <citation type="journal article" date="2020" name="Fungal Divers.">
        <title>Resolving the Mortierellaceae phylogeny through synthesis of multi-gene phylogenetics and phylogenomics.</title>
        <authorList>
            <person name="Vandepol N."/>
            <person name="Liber J."/>
            <person name="Desiro A."/>
            <person name="Na H."/>
            <person name="Kennedy M."/>
            <person name="Barry K."/>
            <person name="Grigoriev I.V."/>
            <person name="Miller A.N."/>
            <person name="O'Donnell K."/>
            <person name="Stajich J.E."/>
            <person name="Bonito G."/>
        </authorList>
    </citation>
    <scope>NUCLEOTIDE SEQUENCE</scope>
    <source>
        <strain evidence="2">REB-010B</strain>
    </source>
</reference>
<proteinExistence type="predicted"/>